<dbReference type="EMBL" id="CAKMRJ010001112">
    <property type="protein sequence ID" value="CAH1422889.1"/>
    <property type="molecule type" value="Genomic_DNA"/>
</dbReference>
<protein>
    <submittedName>
        <fullName evidence="1">Uncharacterized protein</fullName>
    </submittedName>
</protein>
<reference evidence="1 2" key="1">
    <citation type="submission" date="2022-01" db="EMBL/GenBank/DDBJ databases">
        <authorList>
            <person name="Xiong W."/>
            <person name="Schranz E."/>
        </authorList>
    </citation>
    <scope>NUCLEOTIDE SEQUENCE [LARGE SCALE GENOMIC DNA]</scope>
</reference>
<dbReference type="Proteomes" id="UP001157418">
    <property type="component" value="Unassembled WGS sequence"/>
</dbReference>
<name>A0AAU9M4W0_9ASTR</name>
<evidence type="ECO:0000313" key="2">
    <source>
        <dbReference type="Proteomes" id="UP001157418"/>
    </source>
</evidence>
<dbReference type="AlphaFoldDB" id="A0AAU9M4W0"/>
<gene>
    <name evidence="1" type="ORF">LVIROSA_LOCUS10194</name>
</gene>
<organism evidence="1 2">
    <name type="scientific">Lactuca virosa</name>
    <dbReference type="NCBI Taxonomy" id="75947"/>
    <lineage>
        <taxon>Eukaryota</taxon>
        <taxon>Viridiplantae</taxon>
        <taxon>Streptophyta</taxon>
        <taxon>Embryophyta</taxon>
        <taxon>Tracheophyta</taxon>
        <taxon>Spermatophyta</taxon>
        <taxon>Magnoliopsida</taxon>
        <taxon>eudicotyledons</taxon>
        <taxon>Gunneridae</taxon>
        <taxon>Pentapetalae</taxon>
        <taxon>asterids</taxon>
        <taxon>campanulids</taxon>
        <taxon>Asterales</taxon>
        <taxon>Asteraceae</taxon>
        <taxon>Cichorioideae</taxon>
        <taxon>Cichorieae</taxon>
        <taxon>Lactucinae</taxon>
        <taxon>Lactuca</taxon>
    </lineage>
</organism>
<accession>A0AAU9M4W0</accession>
<proteinExistence type="predicted"/>
<keyword evidence="2" id="KW-1185">Reference proteome</keyword>
<evidence type="ECO:0000313" key="1">
    <source>
        <dbReference type="EMBL" id="CAH1422889.1"/>
    </source>
</evidence>
<comment type="caution">
    <text evidence="1">The sequence shown here is derived from an EMBL/GenBank/DDBJ whole genome shotgun (WGS) entry which is preliminary data.</text>
</comment>
<sequence>MPQFFMSKGGDKKLLSLEQVLRGNFGGDLEYHEVPLVEALLSPATVGPAPKCEASPAVARAEDASPSKGSGVPSFQVVSRRRSAVVDYALREDVGGDTSGRRLLRKHNIEPFLAKSPVVIEIADGDELSAAEAVCSHRQGKTTVTGGCSTSPLALDDNSSKRGKQAVLVLSSGSGSSPSEPGVVARSTDAIHAAIRDLHRRTSHLISDWASLVLLISTSFVLRRRTLFQTKALRAACECNLFRVDVLQDVFWKRHPGEYFVGLDFGPKPGDLLPSFCGRLR</sequence>